<evidence type="ECO:0000256" key="3">
    <source>
        <dbReference type="ARBA" id="ARBA00022448"/>
    </source>
</evidence>
<dbReference type="CDD" id="cd00267">
    <property type="entry name" value="ABC_ATPase"/>
    <property type="match status" value="1"/>
</dbReference>
<dbReference type="SMART" id="SM00382">
    <property type="entry name" value="AAA"/>
    <property type="match status" value="1"/>
</dbReference>
<keyword evidence="7" id="KW-0472">Membrane</keyword>
<keyword evidence="9" id="KW-0378">Hydrolase</keyword>
<dbReference type="Pfam" id="PF00005">
    <property type="entry name" value="ABC_tran"/>
    <property type="match status" value="1"/>
</dbReference>
<dbReference type="AlphaFoldDB" id="A0A6N3AV35"/>
<evidence type="ECO:0000256" key="5">
    <source>
        <dbReference type="ARBA" id="ARBA00022741"/>
    </source>
</evidence>
<accession>A0A6N3AV35</accession>
<feature type="domain" description="ABC transporter" evidence="8">
    <location>
        <begin position="5"/>
        <end position="244"/>
    </location>
</feature>
<keyword evidence="5" id="KW-0547">Nucleotide-binding</keyword>
<evidence type="ECO:0000256" key="1">
    <source>
        <dbReference type="ARBA" id="ARBA00004202"/>
    </source>
</evidence>
<dbReference type="InterPro" id="IPR003593">
    <property type="entry name" value="AAA+_ATPase"/>
</dbReference>
<keyword evidence="6 9" id="KW-0067">ATP-binding</keyword>
<dbReference type="PANTHER" id="PTHR43166:SF9">
    <property type="entry name" value="GLUTAMATE_ASPARTATE IMPORT ATP-BINDING PROTEIN GLTL"/>
    <property type="match status" value="1"/>
</dbReference>
<dbReference type="PANTHER" id="PTHR43166">
    <property type="entry name" value="AMINO ACID IMPORT ATP-BINDING PROTEIN"/>
    <property type="match status" value="1"/>
</dbReference>
<proteinExistence type="inferred from homology"/>
<dbReference type="GO" id="GO:0016887">
    <property type="term" value="F:ATP hydrolysis activity"/>
    <property type="evidence" value="ECO:0007669"/>
    <property type="project" value="InterPro"/>
</dbReference>
<gene>
    <name evidence="9" type="primary">ylmA</name>
    <name evidence="9" type="ORF">SPLFYP13_00523</name>
</gene>
<name>A0A6N3AV35_STRPA</name>
<dbReference type="InterPro" id="IPR050086">
    <property type="entry name" value="MetN_ABC_transporter-like"/>
</dbReference>
<keyword evidence="3" id="KW-0813">Transport</keyword>
<dbReference type="RefSeq" id="WP_156671867.1">
    <property type="nucleotide sequence ID" value="NZ_CACRUC010000017.1"/>
</dbReference>
<comment type="subcellular location">
    <subcellularLocation>
        <location evidence="1">Cell membrane</location>
        <topology evidence="1">Peripheral membrane protein</topology>
    </subcellularLocation>
</comment>
<dbReference type="InterPro" id="IPR027417">
    <property type="entry name" value="P-loop_NTPase"/>
</dbReference>
<keyword evidence="4" id="KW-1003">Cell membrane</keyword>
<dbReference type="GO" id="GO:0005524">
    <property type="term" value="F:ATP binding"/>
    <property type="evidence" value="ECO:0007669"/>
    <property type="project" value="UniProtKB-KW"/>
</dbReference>
<dbReference type="EMBL" id="CACRUC010000017">
    <property type="protein sequence ID" value="VYT93510.1"/>
    <property type="molecule type" value="Genomic_DNA"/>
</dbReference>
<evidence type="ECO:0000256" key="2">
    <source>
        <dbReference type="ARBA" id="ARBA00005417"/>
    </source>
</evidence>
<dbReference type="GO" id="GO:0005886">
    <property type="term" value="C:plasma membrane"/>
    <property type="evidence" value="ECO:0007669"/>
    <property type="project" value="UniProtKB-SubCell"/>
</dbReference>
<reference evidence="9" key="1">
    <citation type="submission" date="2019-11" db="EMBL/GenBank/DDBJ databases">
        <authorList>
            <person name="Feng L."/>
        </authorList>
    </citation>
    <scope>NUCLEOTIDE SEQUENCE</scope>
    <source>
        <strain evidence="9">SparasanguinisLFYP13</strain>
    </source>
</reference>
<evidence type="ECO:0000256" key="7">
    <source>
        <dbReference type="ARBA" id="ARBA00023136"/>
    </source>
</evidence>
<dbReference type="SUPFAM" id="SSF52540">
    <property type="entry name" value="P-loop containing nucleoside triphosphate hydrolases"/>
    <property type="match status" value="1"/>
</dbReference>
<dbReference type="InterPro" id="IPR003439">
    <property type="entry name" value="ABC_transporter-like_ATP-bd"/>
</dbReference>
<organism evidence="9">
    <name type="scientific">Streptococcus parasanguinis</name>
    <dbReference type="NCBI Taxonomy" id="1318"/>
    <lineage>
        <taxon>Bacteria</taxon>
        <taxon>Bacillati</taxon>
        <taxon>Bacillota</taxon>
        <taxon>Bacilli</taxon>
        <taxon>Lactobacillales</taxon>
        <taxon>Streptococcaceae</taxon>
        <taxon>Streptococcus</taxon>
    </lineage>
</organism>
<comment type="similarity">
    <text evidence="2">Belongs to the ABC transporter superfamily.</text>
</comment>
<protein>
    <submittedName>
        <fullName evidence="9">Putative ABC transporter ATP-binding protein YlmA</fullName>
        <ecNumber evidence="9">3.6.3.-</ecNumber>
    </submittedName>
</protein>
<dbReference type="PROSITE" id="PS50893">
    <property type="entry name" value="ABC_TRANSPORTER_2"/>
    <property type="match status" value="1"/>
</dbReference>
<evidence type="ECO:0000256" key="4">
    <source>
        <dbReference type="ARBA" id="ARBA00022475"/>
    </source>
</evidence>
<dbReference type="Gene3D" id="3.40.50.300">
    <property type="entry name" value="P-loop containing nucleotide triphosphate hydrolases"/>
    <property type="match status" value="1"/>
</dbReference>
<evidence type="ECO:0000256" key="6">
    <source>
        <dbReference type="ARBA" id="ARBA00022840"/>
    </source>
</evidence>
<evidence type="ECO:0000259" key="8">
    <source>
        <dbReference type="PROSITE" id="PS50893"/>
    </source>
</evidence>
<dbReference type="EC" id="3.6.3.-" evidence="9"/>
<evidence type="ECO:0000313" key="9">
    <source>
        <dbReference type="EMBL" id="VYT93510.1"/>
    </source>
</evidence>
<sequence>MNNLIELQDVNLIRNGKSLLKEINWQVKENECWAILGLNGAGKSTLLKLLMSEYWASSGQVTVLGTRFGEGGIPELRKRIGIVSSFISERLPEHLLTEQIVLTGQYKSSILYVAYGEDELNWARDMLTSIGASSLIGRKYRELSQGEKQTVLIARSLMDQPDLIIFDEASSGLDLFAREKLLRQIHHIKQLDHAPTMIYVTHHAEEITKDMTHVLLLKHGQVVEQGPKENILTPHVLSKFYQAPVSLIDLGDERLFVKPDIRNDKDNESK</sequence>